<evidence type="ECO:0000313" key="3">
    <source>
        <dbReference type="EMBL" id="EIE18209.1"/>
    </source>
</evidence>
<feature type="region of interest" description="Disordered" evidence="1">
    <location>
        <begin position="160"/>
        <end position="193"/>
    </location>
</feature>
<dbReference type="Gene3D" id="3.40.50.80">
    <property type="entry name" value="Nucleotide-binding domain of ferredoxin-NADP reductase (FNR) module"/>
    <property type="match status" value="1"/>
</dbReference>
<accession>I0YIJ0</accession>
<dbReference type="InterPro" id="IPR017927">
    <property type="entry name" value="FAD-bd_FR_type"/>
</dbReference>
<protein>
    <recommendedName>
        <fullName evidence="2">FAD-binding FR-type domain-containing protein</fullName>
    </recommendedName>
</protein>
<dbReference type="AlphaFoldDB" id="I0YIJ0"/>
<dbReference type="InterPro" id="IPR039261">
    <property type="entry name" value="FNR_nucleotide-bd"/>
</dbReference>
<dbReference type="OrthoDB" id="538001at2759"/>
<evidence type="ECO:0000259" key="2">
    <source>
        <dbReference type="PROSITE" id="PS51384"/>
    </source>
</evidence>
<dbReference type="PANTHER" id="PTHR47215:SF1">
    <property type="entry name" value="F9L1.8 PROTEIN"/>
    <property type="match status" value="1"/>
</dbReference>
<feature type="region of interest" description="Disordered" evidence="1">
    <location>
        <begin position="1"/>
        <end position="21"/>
    </location>
</feature>
<dbReference type="EMBL" id="AGSI01000025">
    <property type="protein sequence ID" value="EIE18209.1"/>
    <property type="molecule type" value="Genomic_DNA"/>
</dbReference>
<dbReference type="STRING" id="574566.I0YIJ0"/>
<dbReference type="eggNOG" id="ENOG502S4EB">
    <property type="taxonomic scope" value="Eukaryota"/>
</dbReference>
<dbReference type="GeneID" id="17036215"/>
<name>I0YIJ0_COCSC</name>
<organism evidence="3 4">
    <name type="scientific">Coccomyxa subellipsoidea (strain C-169)</name>
    <name type="common">Green microalga</name>
    <dbReference type="NCBI Taxonomy" id="574566"/>
    <lineage>
        <taxon>Eukaryota</taxon>
        <taxon>Viridiplantae</taxon>
        <taxon>Chlorophyta</taxon>
        <taxon>core chlorophytes</taxon>
        <taxon>Trebouxiophyceae</taxon>
        <taxon>Trebouxiophyceae incertae sedis</taxon>
        <taxon>Coccomyxaceae</taxon>
        <taxon>Coccomyxa</taxon>
        <taxon>Coccomyxa subellipsoidea</taxon>
    </lineage>
</organism>
<evidence type="ECO:0000313" key="4">
    <source>
        <dbReference type="Proteomes" id="UP000007264"/>
    </source>
</evidence>
<feature type="domain" description="FAD-binding FR-type" evidence="2">
    <location>
        <begin position="91"/>
        <end position="253"/>
    </location>
</feature>
<proteinExistence type="predicted"/>
<dbReference type="KEGG" id="csl:COCSUDRAFT_49330"/>
<dbReference type="RefSeq" id="XP_005642753.1">
    <property type="nucleotide sequence ID" value="XM_005642696.1"/>
</dbReference>
<feature type="region of interest" description="Disordered" evidence="1">
    <location>
        <begin position="55"/>
        <end position="78"/>
    </location>
</feature>
<dbReference type="PANTHER" id="PTHR47215">
    <property type="match status" value="1"/>
</dbReference>
<comment type="caution">
    <text evidence="3">The sequence shown here is derived from an EMBL/GenBank/DDBJ whole genome shotgun (WGS) entry which is preliminary data.</text>
</comment>
<dbReference type="GO" id="GO:0016491">
    <property type="term" value="F:oxidoreductase activity"/>
    <property type="evidence" value="ECO:0007669"/>
    <property type="project" value="InterPro"/>
</dbReference>
<sequence>MSYGKGLSASSSQGLVSETHGHGPCALAPGIHRERVFKKFASFRRSDRFPTCWAKRSKTARTSASAGNENGAPGSLTGELNTAVQDAKEHRKWARAIVVENKAESADGQMRTLVLSVEDHVNYLDGRKMRRRQEGPRWVDAYKVPGQFVGIRYPPDPISDSAAASCDAGDGPSTSAPAAGSDGDPPGDPPTARTLFAISSSPYSARRDSANLDASIIELLVHRDGCEDNRRLACLGPGSLIEVSEVMGRGFASLFNSYVGLLSGLEDARNLLLIGAGCRGIAPLRAAIEWTPVQAHSTARRVTLFYFAPSALSAAYLKDWDSWRDAGVQVHPIYLEGSNGSPAPDIWEAVRGAVLGGPGGLMGSVGGDPRDCTVLVAGLPGEAAAALSRALTSEGVAGERVLFCDFF</sequence>
<dbReference type="Proteomes" id="UP000007264">
    <property type="component" value="Unassembled WGS sequence"/>
</dbReference>
<dbReference type="SUPFAM" id="SSF52343">
    <property type="entry name" value="Ferredoxin reductase-like, C-terminal NADP-linked domain"/>
    <property type="match status" value="1"/>
</dbReference>
<keyword evidence="4" id="KW-1185">Reference proteome</keyword>
<evidence type="ECO:0000256" key="1">
    <source>
        <dbReference type="SAM" id="MobiDB-lite"/>
    </source>
</evidence>
<gene>
    <name evidence="3" type="ORF">COCSUDRAFT_49330</name>
</gene>
<dbReference type="PROSITE" id="PS51384">
    <property type="entry name" value="FAD_FR"/>
    <property type="match status" value="1"/>
</dbReference>
<feature type="compositionally biased region" description="Low complexity" evidence="1">
    <location>
        <begin position="160"/>
        <end position="184"/>
    </location>
</feature>
<reference evidence="3 4" key="1">
    <citation type="journal article" date="2012" name="Genome Biol.">
        <title>The genome of the polar eukaryotic microalga coccomyxa subellipsoidea reveals traits of cold adaptation.</title>
        <authorList>
            <person name="Blanc G."/>
            <person name="Agarkova I."/>
            <person name="Grimwood J."/>
            <person name="Kuo A."/>
            <person name="Brueggeman A."/>
            <person name="Dunigan D."/>
            <person name="Gurnon J."/>
            <person name="Ladunga I."/>
            <person name="Lindquist E."/>
            <person name="Lucas S."/>
            <person name="Pangilinan J."/>
            <person name="Proschold T."/>
            <person name="Salamov A."/>
            <person name="Schmutz J."/>
            <person name="Weeks D."/>
            <person name="Yamada T."/>
            <person name="Claverie J.M."/>
            <person name="Grigoriev I."/>
            <person name="Van Etten J."/>
            <person name="Lomsadze A."/>
            <person name="Borodovsky M."/>
        </authorList>
    </citation>
    <scope>NUCLEOTIDE SEQUENCE [LARGE SCALE GENOMIC DNA]</scope>
    <source>
        <strain evidence="3 4">C-169</strain>
    </source>
</reference>